<evidence type="ECO:0000313" key="2">
    <source>
        <dbReference type="EMBL" id="SON79420.1"/>
    </source>
</evidence>
<gene>
    <name evidence="2" type="ORF">XAP6984_310070</name>
    <name evidence="3" type="ORF">XAP7430_260068</name>
</gene>
<evidence type="ECO:0000313" key="5">
    <source>
        <dbReference type="Proteomes" id="UP000234181"/>
    </source>
</evidence>
<name>A0AB38DYA5_XANCH</name>
<sequence>MARLPHGHALERLTKRSEQSSGVRGRRAQNRSVRVVHADSEHRPHPPGGCAVVLLAALSVTLPR</sequence>
<protein>
    <submittedName>
        <fullName evidence="3">Uncharacterized protein</fullName>
    </submittedName>
</protein>
<feature type="region of interest" description="Disordered" evidence="1">
    <location>
        <begin position="1"/>
        <end position="47"/>
    </location>
</feature>
<dbReference type="EMBL" id="OCYS01000079">
    <property type="protein sequence ID" value="SON86394.1"/>
    <property type="molecule type" value="Genomic_DNA"/>
</dbReference>
<evidence type="ECO:0000313" key="4">
    <source>
        <dbReference type="Proteomes" id="UP000234166"/>
    </source>
</evidence>
<feature type="compositionally biased region" description="Basic and acidic residues" evidence="1">
    <location>
        <begin position="8"/>
        <end position="18"/>
    </location>
</feature>
<dbReference type="Proteomes" id="UP000234166">
    <property type="component" value="Unassembled WGS sequence"/>
</dbReference>
<evidence type="ECO:0000256" key="1">
    <source>
        <dbReference type="SAM" id="MobiDB-lite"/>
    </source>
</evidence>
<dbReference type="EMBL" id="OCYT01000086">
    <property type="protein sequence ID" value="SON79420.1"/>
    <property type="molecule type" value="Genomic_DNA"/>
</dbReference>
<organism evidence="3 4">
    <name type="scientific">Xanthomonas campestris pv. phaseoli</name>
    <dbReference type="NCBI Taxonomy" id="317013"/>
    <lineage>
        <taxon>Bacteria</taxon>
        <taxon>Pseudomonadati</taxon>
        <taxon>Pseudomonadota</taxon>
        <taxon>Gammaproteobacteria</taxon>
        <taxon>Lysobacterales</taxon>
        <taxon>Lysobacteraceae</taxon>
        <taxon>Xanthomonas</taxon>
    </lineage>
</organism>
<dbReference type="AlphaFoldDB" id="A0AB38DYA5"/>
<dbReference type="Proteomes" id="UP000234181">
    <property type="component" value="Unassembled WGS sequence"/>
</dbReference>
<reference evidence="4 5" key="1">
    <citation type="submission" date="2017-10" db="EMBL/GenBank/DDBJ databases">
        <authorList>
            <person name="Regsiter A."/>
            <person name="William W."/>
        </authorList>
    </citation>
    <scope>NUCLEOTIDE SEQUENCE [LARGE SCALE GENOMIC DNA]</scope>
    <source>
        <strain evidence="2 5">CFBP6984</strain>
        <strain evidence="3 4">CFBP7430</strain>
    </source>
</reference>
<evidence type="ECO:0000313" key="3">
    <source>
        <dbReference type="EMBL" id="SON86394.1"/>
    </source>
</evidence>
<comment type="caution">
    <text evidence="3">The sequence shown here is derived from an EMBL/GenBank/DDBJ whole genome shotgun (WGS) entry which is preliminary data.</text>
</comment>
<proteinExistence type="predicted"/>
<keyword evidence="5" id="KW-1185">Reference proteome</keyword>
<accession>A0AB38DYA5</accession>